<evidence type="ECO:0000313" key="1">
    <source>
        <dbReference type="EMBL" id="CAG8682756.1"/>
    </source>
</evidence>
<accession>A0ACA9NXT0</accession>
<protein>
    <submittedName>
        <fullName evidence="1">6535_t:CDS:1</fullName>
    </submittedName>
</protein>
<organism evidence="1 2">
    <name type="scientific">Dentiscutata heterogama</name>
    <dbReference type="NCBI Taxonomy" id="1316150"/>
    <lineage>
        <taxon>Eukaryota</taxon>
        <taxon>Fungi</taxon>
        <taxon>Fungi incertae sedis</taxon>
        <taxon>Mucoromycota</taxon>
        <taxon>Glomeromycotina</taxon>
        <taxon>Glomeromycetes</taxon>
        <taxon>Diversisporales</taxon>
        <taxon>Gigasporaceae</taxon>
        <taxon>Dentiscutata</taxon>
    </lineage>
</organism>
<name>A0ACA9NXT0_9GLOM</name>
<gene>
    <name evidence="1" type="ORF">DHETER_LOCUS10744</name>
</gene>
<dbReference type="EMBL" id="CAJVPU010021798">
    <property type="protein sequence ID" value="CAG8682756.1"/>
    <property type="molecule type" value="Genomic_DNA"/>
</dbReference>
<sequence length="590" mass="65985">AYANDQVLLYQLTLSNLTFLGLYCDIAPNSIGYICIIEISNNQSQPTYVKVKFLTSASVMTVNLLSDMPDLSTTEIISQGFGMQAMAFGGYILYAMNKNYDYYIWPYDEVNSKMHQIGPYSANKYAANALYNNINQNNLNAANGIMRNNNTFILASSTPKAKTSWSLYKIPLPTVILGHSGYGNLQVVKIEPPPINTTHNGIVNANTNTLFITFKNPVILSNGNITIYKDSDKTIRQKIAASMSDYVGIADNNRTTVNITIISSTFNQYGEIYYMQMDADFVRDEKSYEPLTGIEEDIVKYNSTTIPRPSEEAAICVARLTEDATKTFNNLPDVNQTQYFKKLLLDIATKLPCRPELLSTYGSPQYISINSIENVQFSIRVNKTIPKLDKNNTVPGIVSDIDDMIKNKKVTTFSDGITNDLDENFGFKKPNSILGDYKDKIIPFVSAAAVNTILYLASRSNKQVPDQFKQMLNTFTTGLFTASHTSLSSIFSFQDVNNYPKFSLPSKILWITPLAINITVFTYIMCKGGFNGKNFMNLILIGLTLYNSETSILINQSQLKDMFGKDFEATAKYRGFADILLKSIPQLITQ</sequence>
<keyword evidence="2" id="KW-1185">Reference proteome</keyword>
<proteinExistence type="predicted"/>
<feature type="non-terminal residue" evidence="1">
    <location>
        <position position="1"/>
    </location>
</feature>
<comment type="caution">
    <text evidence="1">The sequence shown here is derived from an EMBL/GenBank/DDBJ whole genome shotgun (WGS) entry which is preliminary data.</text>
</comment>
<feature type="non-terminal residue" evidence="1">
    <location>
        <position position="590"/>
    </location>
</feature>
<dbReference type="Proteomes" id="UP000789702">
    <property type="component" value="Unassembled WGS sequence"/>
</dbReference>
<reference evidence="1" key="1">
    <citation type="submission" date="2021-06" db="EMBL/GenBank/DDBJ databases">
        <authorList>
            <person name="Kallberg Y."/>
            <person name="Tangrot J."/>
            <person name="Rosling A."/>
        </authorList>
    </citation>
    <scope>NUCLEOTIDE SEQUENCE</scope>
    <source>
        <strain evidence="1">IL203A</strain>
    </source>
</reference>
<evidence type="ECO:0000313" key="2">
    <source>
        <dbReference type="Proteomes" id="UP000789702"/>
    </source>
</evidence>